<reference evidence="1" key="1">
    <citation type="submission" date="2021-02" db="EMBL/GenBank/DDBJ databases">
        <authorList>
            <person name="Bekaert M."/>
        </authorList>
    </citation>
    <scope>NUCLEOTIDE SEQUENCE</scope>
    <source>
        <strain evidence="1">IoA-00</strain>
    </source>
</reference>
<dbReference type="AlphaFoldDB" id="A0A7R8CMZ3"/>
<evidence type="ECO:0000313" key="1">
    <source>
        <dbReference type="EMBL" id="CAF2870650.1"/>
    </source>
</evidence>
<dbReference type="Proteomes" id="UP000675881">
    <property type="component" value="Chromosome 2"/>
</dbReference>
<accession>A0A7R8CMZ3</accession>
<dbReference type="EMBL" id="HG994581">
    <property type="protein sequence ID" value="CAF2870650.1"/>
    <property type="molecule type" value="Genomic_DNA"/>
</dbReference>
<protein>
    <submittedName>
        <fullName evidence="1">(salmon louse) hypothetical protein</fullName>
    </submittedName>
</protein>
<evidence type="ECO:0000313" key="2">
    <source>
        <dbReference type="Proteomes" id="UP000675881"/>
    </source>
</evidence>
<name>A0A7R8CMZ3_LEPSM</name>
<gene>
    <name evidence="1" type="ORF">LSAA_6547</name>
</gene>
<keyword evidence="2" id="KW-1185">Reference proteome</keyword>
<organism evidence="1 2">
    <name type="scientific">Lepeophtheirus salmonis</name>
    <name type="common">Salmon louse</name>
    <name type="synonym">Caligus salmonis</name>
    <dbReference type="NCBI Taxonomy" id="72036"/>
    <lineage>
        <taxon>Eukaryota</taxon>
        <taxon>Metazoa</taxon>
        <taxon>Ecdysozoa</taxon>
        <taxon>Arthropoda</taxon>
        <taxon>Crustacea</taxon>
        <taxon>Multicrustacea</taxon>
        <taxon>Hexanauplia</taxon>
        <taxon>Copepoda</taxon>
        <taxon>Siphonostomatoida</taxon>
        <taxon>Caligidae</taxon>
        <taxon>Lepeophtheirus</taxon>
    </lineage>
</organism>
<proteinExistence type="predicted"/>
<sequence length="295" mass="33941">MSSPIRRRIMMDFKDDIDDFPILAITITSKFSLYTNRSSKTLLIRNRKIDNEEPTMISQWWKDPSIRKLVNIGFIPSYAINAVHASTILVELSDLINKTWSKYFGISNVTPMRFRSKASLSFVNLVLLKIADNKLPNRGLPYGSLVDMNVCKQCGYPEGISPHNHVNKTAICIYPICDKNKGHLLRVCGVLHGFCYQCGQVGHMARSHRLYELEMIKQAYESHREFGILNPIGLEVFALRRNFLSQDEFDPMTINNKSNSYLNRVPQKSVDVIEQFISNIKDTCFKEDYNLSKFT</sequence>